<evidence type="ECO:0000256" key="2">
    <source>
        <dbReference type="SAM" id="Phobius"/>
    </source>
</evidence>
<accession>A0A9P0D2J3</accession>
<feature type="region of interest" description="Disordered" evidence="1">
    <location>
        <begin position="93"/>
        <end position="173"/>
    </location>
</feature>
<dbReference type="Proteomes" id="UP001153636">
    <property type="component" value="Chromosome 4"/>
</dbReference>
<feature type="compositionally biased region" description="Basic and acidic residues" evidence="1">
    <location>
        <begin position="93"/>
        <end position="123"/>
    </location>
</feature>
<keyword evidence="2" id="KW-0472">Membrane</keyword>
<feature type="transmembrane region" description="Helical" evidence="2">
    <location>
        <begin position="7"/>
        <end position="29"/>
    </location>
</feature>
<keyword evidence="4" id="KW-1185">Reference proteome</keyword>
<reference evidence="3" key="1">
    <citation type="submission" date="2022-01" db="EMBL/GenBank/DDBJ databases">
        <authorList>
            <person name="King R."/>
        </authorList>
    </citation>
    <scope>NUCLEOTIDE SEQUENCE</scope>
</reference>
<keyword evidence="2" id="KW-0812">Transmembrane</keyword>
<evidence type="ECO:0000313" key="4">
    <source>
        <dbReference type="Proteomes" id="UP001153636"/>
    </source>
</evidence>
<feature type="region of interest" description="Disordered" evidence="1">
    <location>
        <begin position="924"/>
        <end position="950"/>
    </location>
</feature>
<sequence length="967" mass="110161">MFILKSLCVWAIVVEITVCLSPTAIVAIAKIQNKKAKTLASALNWKIKNGYKRALAKSKKPRALLGDRFIRDVGVHDDLDGVNFNDLPSDHVNKFTDEKLSGNSGMEKDLNINSDKIKGKSSEESSSSSQEESSEEKSSKEKSSKEKSSKENSSKEKFSEENTGSNEKYGENYYPEYQAPSYGFYDEYSGYQSRSANPRPAFDHDTPFFNQHFPFFQNHRGDHQQNIAFSFDQGNEDPGVNINFSLDRERNAFVNKQKKLFLWPKPNTDKIYYKTDPKEIYKPKPVENYSYESEEYHSEEKKDPEYGSNQYGYSVPRPIPNLYPIKILPPKLDGKISKIFNVKHDGVDNLIELLHENGDLLFDMLRPITTHFDSSMLHHLEHLNNVHDLAREAPEEHDMPQGYVGAPLQPPDIHYEEIPTIHLDNNSKNPTVGTIIQIPNNYYNNRFGRYARSISDEKNLKTILEEGTKILNFLKKIGHNDAKVMMITRLGNEVLTDLKNKLEKKIEKRSVPVTPLLIDPSTKIDVSKTLENLGTLAKTIFEHQDTPMLHVRNLVGSTKDTVLATLKIPNQNFITPSGYDIVDNPNKNEVLQSEIPEFSSRFGEGDEIKSFWPQELVTSTFQQVGQVIRNSVRSSQEAINHVGEITNHAKKAIYSAKKAPEIIMQSIAPIPLMPSTQNVGIASRFGGEDDTVGDVEKKPEGKFINMGHILDAVGISNPVRELPKSLDDEGYANKIWKDLNGVKDSLGFNDIHDFVVQMKEKLQEFKHSNPLKIKQIQCAGKRFKRNIDDQYSHENPFEEGTDFDSSQNPDTLGISFIPQGLIHPFLNLQPFVLDRNQQANPTEFFRHAEGRTAHEGNLDKVIREFSKSAPAKCPFAQQFGICPLNSLISEQLKKLSDEQHLAPFLGESNPEMMEQPFNQRIRESDVVRSPDEDFRREENQPFEPIVGQDFYSEMRSEYDENGYPFYK</sequence>
<feature type="compositionally biased region" description="Basic and acidic residues" evidence="1">
    <location>
        <begin position="135"/>
        <end position="160"/>
    </location>
</feature>
<name>A0A9P0D2J3_9CUCU</name>
<proteinExistence type="predicted"/>
<protein>
    <submittedName>
        <fullName evidence="3">Uncharacterized protein</fullName>
    </submittedName>
</protein>
<dbReference type="OrthoDB" id="6784809at2759"/>
<dbReference type="AlphaFoldDB" id="A0A9P0D2J3"/>
<dbReference type="EMBL" id="OV651816">
    <property type="protein sequence ID" value="CAH1109314.1"/>
    <property type="molecule type" value="Genomic_DNA"/>
</dbReference>
<organism evidence="3 4">
    <name type="scientific">Psylliodes chrysocephalus</name>
    <dbReference type="NCBI Taxonomy" id="3402493"/>
    <lineage>
        <taxon>Eukaryota</taxon>
        <taxon>Metazoa</taxon>
        <taxon>Ecdysozoa</taxon>
        <taxon>Arthropoda</taxon>
        <taxon>Hexapoda</taxon>
        <taxon>Insecta</taxon>
        <taxon>Pterygota</taxon>
        <taxon>Neoptera</taxon>
        <taxon>Endopterygota</taxon>
        <taxon>Coleoptera</taxon>
        <taxon>Polyphaga</taxon>
        <taxon>Cucujiformia</taxon>
        <taxon>Chrysomeloidea</taxon>
        <taxon>Chrysomelidae</taxon>
        <taxon>Galerucinae</taxon>
        <taxon>Alticini</taxon>
        <taxon>Psylliodes</taxon>
    </lineage>
</organism>
<keyword evidence="2" id="KW-1133">Transmembrane helix</keyword>
<evidence type="ECO:0000313" key="3">
    <source>
        <dbReference type="EMBL" id="CAH1109314.1"/>
    </source>
</evidence>
<feature type="compositionally biased region" description="Basic and acidic residues" evidence="1">
    <location>
        <begin position="924"/>
        <end position="939"/>
    </location>
</feature>
<gene>
    <name evidence="3" type="ORF">PSYICH_LOCUS10190</name>
</gene>
<evidence type="ECO:0000256" key="1">
    <source>
        <dbReference type="SAM" id="MobiDB-lite"/>
    </source>
</evidence>